<dbReference type="Proteomes" id="UP001500063">
    <property type="component" value="Unassembled WGS sequence"/>
</dbReference>
<keyword evidence="2" id="KW-1185">Reference proteome</keyword>
<dbReference type="EMBL" id="BAAABW010000033">
    <property type="protein sequence ID" value="GAA0375539.1"/>
    <property type="molecule type" value="Genomic_DNA"/>
</dbReference>
<name>A0ABN0XX97_9ACTN</name>
<proteinExistence type="predicted"/>
<evidence type="ECO:0000313" key="1">
    <source>
        <dbReference type="EMBL" id="GAA0375539.1"/>
    </source>
</evidence>
<evidence type="ECO:0000313" key="2">
    <source>
        <dbReference type="Proteomes" id="UP001500063"/>
    </source>
</evidence>
<organism evidence="1 2">
    <name type="scientific">Streptomyces blastmyceticus</name>
    <dbReference type="NCBI Taxonomy" id="68180"/>
    <lineage>
        <taxon>Bacteria</taxon>
        <taxon>Bacillati</taxon>
        <taxon>Actinomycetota</taxon>
        <taxon>Actinomycetes</taxon>
        <taxon>Kitasatosporales</taxon>
        <taxon>Streptomycetaceae</taxon>
        <taxon>Streptomyces</taxon>
    </lineage>
</organism>
<comment type="caution">
    <text evidence="1">The sequence shown here is derived from an EMBL/GenBank/DDBJ whole genome shotgun (WGS) entry which is preliminary data.</text>
</comment>
<accession>A0ABN0XX97</accession>
<protein>
    <submittedName>
        <fullName evidence="1">Uncharacterized protein</fullName>
    </submittedName>
</protein>
<sequence>MSDNAPNEESKEPVEWTDPNQAHVVEHFHKEVAEAVRQRRRGCSNCGGLGKIIMVVAGEPKSYPCACGAAS</sequence>
<reference evidence="1 2" key="1">
    <citation type="journal article" date="2019" name="Int. J. Syst. Evol. Microbiol.">
        <title>The Global Catalogue of Microorganisms (GCM) 10K type strain sequencing project: providing services to taxonomists for standard genome sequencing and annotation.</title>
        <authorList>
            <consortium name="The Broad Institute Genomics Platform"/>
            <consortium name="The Broad Institute Genome Sequencing Center for Infectious Disease"/>
            <person name="Wu L."/>
            <person name="Ma J."/>
        </authorList>
    </citation>
    <scope>NUCLEOTIDE SEQUENCE [LARGE SCALE GENOMIC DNA]</scope>
    <source>
        <strain evidence="1 2">JCM 4565</strain>
    </source>
</reference>
<gene>
    <name evidence="1" type="ORF">GCM10010319_62620</name>
</gene>